<evidence type="ECO:0000313" key="6">
    <source>
        <dbReference type="EMBL" id="KRM90779.1"/>
    </source>
</evidence>
<accession>A0A0R2CR46</accession>
<evidence type="ECO:0000313" key="7">
    <source>
        <dbReference type="Proteomes" id="UP000051131"/>
    </source>
</evidence>
<comment type="cofactor">
    <cofactor evidence="1">
        <name>pyridoxal 5'-phosphate</name>
        <dbReference type="ChEBI" id="CHEBI:597326"/>
    </cofactor>
</comment>
<evidence type="ECO:0000256" key="3">
    <source>
        <dbReference type="ARBA" id="ARBA00022679"/>
    </source>
</evidence>
<comment type="caution">
    <text evidence="6">The sequence shown here is derived from an EMBL/GenBank/DDBJ whole genome shotgun (WGS) entry which is preliminary data.</text>
</comment>
<keyword evidence="2" id="KW-0032">Aminotransferase</keyword>
<keyword evidence="7" id="KW-1185">Reference proteome</keyword>
<dbReference type="InterPro" id="IPR005814">
    <property type="entry name" value="Aminotrans_3"/>
</dbReference>
<proteinExistence type="inferred from homology"/>
<dbReference type="PROSITE" id="PS00600">
    <property type="entry name" value="AA_TRANSFER_CLASS_3"/>
    <property type="match status" value="1"/>
</dbReference>
<dbReference type="GO" id="GO:0008483">
    <property type="term" value="F:transaminase activity"/>
    <property type="evidence" value="ECO:0007669"/>
    <property type="project" value="UniProtKB-KW"/>
</dbReference>
<dbReference type="Pfam" id="PF00202">
    <property type="entry name" value="Aminotran_3"/>
    <property type="match status" value="1"/>
</dbReference>
<dbReference type="Gene3D" id="3.40.640.10">
    <property type="entry name" value="Type I PLP-dependent aspartate aminotransferase-like (Major domain)"/>
    <property type="match status" value="1"/>
</dbReference>
<keyword evidence="4 5" id="KW-0663">Pyridoxal phosphate</keyword>
<organism evidence="6 7">
    <name type="scientific">Liquorilactobacillus cacaonum DSM 21116</name>
    <dbReference type="NCBI Taxonomy" id="1423729"/>
    <lineage>
        <taxon>Bacteria</taxon>
        <taxon>Bacillati</taxon>
        <taxon>Bacillota</taxon>
        <taxon>Bacilli</taxon>
        <taxon>Lactobacillales</taxon>
        <taxon>Lactobacillaceae</taxon>
        <taxon>Liquorilactobacillus</taxon>
    </lineage>
</organism>
<dbReference type="InterPro" id="IPR015421">
    <property type="entry name" value="PyrdxlP-dep_Trfase_major"/>
</dbReference>
<protein>
    <recommendedName>
        <fullName evidence="8">Acetylornithine aminotransferase</fullName>
    </recommendedName>
</protein>
<dbReference type="PANTHER" id="PTHR11986">
    <property type="entry name" value="AMINOTRANSFERASE CLASS III"/>
    <property type="match status" value="1"/>
</dbReference>
<dbReference type="Proteomes" id="UP000051131">
    <property type="component" value="Unassembled WGS sequence"/>
</dbReference>
<sequence length="420" mass="46636">MSKKAHEIYNEAHEIWNPNRVDTFRQSGIEMVMGEREGSYFKDLDGHTFINMHSNGGVFNLGHRNPEIKEALIKGAELVDAGNHYFPSQYKNELTEKLLAVSPDNMKYVFTLNGGGEAIDAAVKFARRATQRSRVVSLSCAFHGASGISMQAGNPELAEYFNMKPNPDYYTHIEYNNLEELEEVLKREDTAAVIIESIPATAGFPMPIEGYHKNVEKLAHQYGALYIADEVQTGLMRSGEMWCCCKYGAKPDMIVTGKGLSGGYYPMSAVIMTEEAGAWMEDDGFAHTSSFNGTELGCIVSSKVLDILNRPETKENIQMLTDFFAKNLAEIQKRHSDFLVEVRQCGVIMGLKTSHPMGGQALMVSLIKNGVWAVMANFDKSVLQFKPGLLMKKETAEDVIKILDKSLTDAVQMLAVAESK</sequence>
<dbReference type="PATRIC" id="fig|1423729.3.peg.779"/>
<dbReference type="GO" id="GO:0042802">
    <property type="term" value="F:identical protein binding"/>
    <property type="evidence" value="ECO:0007669"/>
    <property type="project" value="TreeGrafter"/>
</dbReference>
<evidence type="ECO:0008006" key="8">
    <source>
        <dbReference type="Google" id="ProtNLM"/>
    </source>
</evidence>
<gene>
    <name evidence="6" type="ORF">FC80_GL000771</name>
</gene>
<dbReference type="AlphaFoldDB" id="A0A0R2CR46"/>
<evidence type="ECO:0000256" key="5">
    <source>
        <dbReference type="RuleBase" id="RU003560"/>
    </source>
</evidence>
<dbReference type="InterPro" id="IPR050103">
    <property type="entry name" value="Class-III_PLP-dep_AT"/>
</dbReference>
<evidence type="ECO:0000256" key="4">
    <source>
        <dbReference type="ARBA" id="ARBA00022898"/>
    </source>
</evidence>
<dbReference type="EMBL" id="AYZE01000014">
    <property type="protein sequence ID" value="KRM90779.1"/>
    <property type="molecule type" value="Genomic_DNA"/>
</dbReference>
<dbReference type="SUPFAM" id="SSF53383">
    <property type="entry name" value="PLP-dependent transferases"/>
    <property type="match status" value="1"/>
</dbReference>
<comment type="similarity">
    <text evidence="5">Belongs to the class-III pyridoxal-phosphate-dependent aminotransferase family.</text>
</comment>
<keyword evidence="3" id="KW-0808">Transferase</keyword>
<name>A0A0R2CR46_9LACO</name>
<reference evidence="6 7" key="1">
    <citation type="journal article" date="2015" name="Genome Announc.">
        <title>Expanding the biotechnology potential of lactobacilli through comparative genomics of 213 strains and associated genera.</title>
        <authorList>
            <person name="Sun Z."/>
            <person name="Harris H.M."/>
            <person name="McCann A."/>
            <person name="Guo C."/>
            <person name="Argimon S."/>
            <person name="Zhang W."/>
            <person name="Yang X."/>
            <person name="Jeffery I.B."/>
            <person name="Cooney J.C."/>
            <person name="Kagawa T.F."/>
            <person name="Liu W."/>
            <person name="Song Y."/>
            <person name="Salvetti E."/>
            <person name="Wrobel A."/>
            <person name="Rasinkangas P."/>
            <person name="Parkhill J."/>
            <person name="Rea M.C."/>
            <person name="O'Sullivan O."/>
            <person name="Ritari J."/>
            <person name="Douillard F.P."/>
            <person name="Paul Ross R."/>
            <person name="Yang R."/>
            <person name="Briner A.E."/>
            <person name="Felis G.E."/>
            <person name="de Vos W.M."/>
            <person name="Barrangou R."/>
            <person name="Klaenhammer T.R."/>
            <person name="Caufield P.W."/>
            <person name="Cui Y."/>
            <person name="Zhang H."/>
            <person name="O'Toole P.W."/>
        </authorList>
    </citation>
    <scope>NUCLEOTIDE SEQUENCE [LARGE SCALE GENOMIC DNA]</scope>
    <source>
        <strain evidence="6 7">DSM 21116</strain>
    </source>
</reference>
<dbReference type="FunFam" id="3.40.640.10:FF:000004">
    <property type="entry name" value="Acetylornithine aminotransferase"/>
    <property type="match status" value="1"/>
</dbReference>
<evidence type="ECO:0000256" key="1">
    <source>
        <dbReference type="ARBA" id="ARBA00001933"/>
    </source>
</evidence>
<dbReference type="CDD" id="cd00610">
    <property type="entry name" value="OAT_like"/>
    <property type="match status" value="1"/>
</dbReference>
<dbReference type="STRING" id="1423729.FC80_GL000771"/>
<dbReference type="PANTHER" id="PTHR11986:SF79">
    <property type="entry name" value="ACETYLORNITHINE AMINOTRANSFERASE, MITOCHONDRIAL"/>
    <property type="match status" value="1"/>
</dbReference>
<dbReference type="RefSeq" id="WP_057829003.1">
    <property type="nucleotide sequence ID" value="NZ_AYZE01000014.1"/>
</dbReference>
<dbReference type="PIRSF" id="PIRSF000521">
    <property type="entry name" value="Transaminase_4ab_Lys_Orn"/>
    <property type="match status" value="1"/>
</dbReference>
<dbReference type="InterPro" id="IPR049704">
    <property type="entry name" value="Aminotrans_3_PPA_site"/>
</dbReference>
<dbReference type="InterPro" id="IPR015422">
    <property type="entry name" value="PyrdxlP-dep_Trfase_small"/>
</dbReference>
<dbReference type="OrthoDB" id="9807885at2"/>
<dbReference type="GO" id="GO:0030170">
    <property type="term" value="F:pyridoxal phosphate binding"/>
    <property type="evidence" value="ECO:0007669"/>
    <property type="project" value="InterPro"/>
</dbReference>
<dbReference type="InterPro" id="IPR015424">
    <property type="entry name" value="PyrdxlP-dep_Trfase"/>
</dbReference>
<evidence type="ECO:0000256" key="2">
    <source>
        <dbReference type="ARBA" id="ARBA00022576"/>
    </source>
</evidence>
<dbReference type="Gene3D" id="3.90.1150.10">
    <property type="entry name" value="Aspartate Aminotransferase, domain 1"/>
    <property type="match status" value="1"/>
</dbReference>